<keyword evidence="1" id="KW-0472">Membrane</keyword>
<feature type="transmembrane region" description="Helical" evidence="1">
    <location>
        <begin position="35"/>
        <end position="56"/>
    </location>
</feature>
<protein>
    <submittedName>
        <fullName evidence="3">Uncharacterized protein</fullName>
    </submittedName>
</protein>
<keyword evidence="1" id="KW-1133">Transmembrane helix</keyword>
<dbReference type="EMBL" id="MT143728">
    <property type="protein sequence ID" value="QJB01722.1"/>
    <property type="molecule type" value="Genomic_DNA"/>
</dbReference>
<evidence type="ECO:0000256" key="1">
    <source>
        <dbReference type="SAM" id="Phobius"/>
    </source>
</evidence>
<name>A0A6M3MA61_9ZZZZ</name>
<evidence type="ECO:0000313" key="3">
    <source>
        <dbReference type="EMBL" id="QJB01722.1"/>
    </source>
</evidence>
<reference evidence="3" key="1">
    <citation type="submission" date="2020-03" db="EMBL/GenBank/DDBJ databases">
        <title>The deep terrestrial virosphere.</title>
        <authorList>
            <person name="Holmfeldt K."/>
            <person name="Nilsson E."/>
            <person name="Simone D."/>
            <person name="Lopez-Fernandez M."/>
            <person name="Wu X."/>
            <person name="de Brujin I."/>
            <person name="Lundin D."/>
            <person name="Andersson A."/>
            <person name="Bertilsson S."/>
            <person name="Dopson M."/>
        </authorList>
    </citation>
    <scope>NUCLEOTIDE SEQUENCE</scope>
    <source>
        <strain evidence="2">MM171A01923</strain>
        <strain evidence="3">MM171B02100</strain>
    </source>
</reference>
<accession>A0A6M3MA61</accession>
<evidence type="ECO:0000313" key="2">
    <source>
        <dbReference type="EMBL" id="QJA98316.1"/>
    </source>
</evidence>
<organism evidence="3">
    <name type="scientific">viral metagenome</name>
    <dbReference type="NCBI Taxonomy" id="1070528"/>
    <lineage>
        <taxon>unclassified sequences</taxon>
        <taxon>metagenomes</taxon>
        <taxon>organismal metagenomes</taxon>
    </lineage>
</organism>
<feature type="transmembrane region" description="Helical" evidence="1">
    <location>
        <begin position="6"/>
        <end position="28"/>
    </location>
</feature>
<sequence>MNVPMDYHILFLAMSFILFIITIFLIFIETTLEKAVGATILIMVNLALTMICGYLFSAVDIYGYDSTGAIVHNIEPSMYPFTYLYLVLGYINICLLLYCGYLFVRKPWIERMENDEVQYPSEIY</sequence>
<proteinExistence type="predicted"/>
<dbReference type="EMBL" id="MT143571">
    <property type="protein sequence ID" value="QJA98316.1"/>
    <property type="molecule type" value="Genomic_DNA"/>
</dbReference>
<gene>
    <name evidence="2" type="ORF">MM171A01923_0002</name>
    <name evidence="3" type="ORF">MM171B02100_0002</name>
</gene>
<dbReference type="AlphaFoldDB" id="A0A6M3MA61"/>
<feature type="transmembrane region" description="Helical" evidence="1">
    <location>
        <begin position="83"/>
        <end position="104"/>
    </location>
</feature>
<keyword evidence="1" id="KW-0812">Transmembrane</keyword>